<keyword evidence="1" id="KW-0812">Transmembrane</keyword>
<organism evidence="2 4">
    <name type="scientific">Candidatus Chlorohelix allophototropha</name>
    <dbReference type="NCBI Taxonomy" id="3003348"/>
    <lineage>
        <taxon>Bacteria</taxon>
        <taxon>Bacillati</taxon>
        <taxon>Chloroflexota</taxon>
        <taxon>Chloroflexia</taxon>
        <taxon>Candidatus Chloroheliales</taxon>
        <taxon>Candidatus Chloroheliaceae</taxon>
        <taxon>Candidatus Chlorohelix</taxon>
    </lineage>
</organism>
<keyword evidence="3" id="KW-0614">Plasmid</keyword>
<gene>
    <name evidence="2" type="ORF">HXX08_13585</name>
    <name evidence="3" type="ORF">OZ401_004621</name>
</gene>
<reference evidence="3" key="2">
    <citation type="journal article" date="2024" name="Nature">
        <title>Anoxygenic phototroph of the Chloroflexota uses a type I reaction centre.</title>
        <authorList>
            <person name="Tsuji J.M."/>
            <person name="Shaw N.A."/>
            <person name="Nagashima S."/>
            <person name="Venkiteswaran J.J."/>
            <person name="Schiff S.L."/>
            <person name="Watanabe T."/>
            <person name="Fukui M."/>
            <person name="Hanada S."/>
            <person name="Tank M."/>
            <person name="Neufeld J.D."/>
        </authorList>
    </citation>
    <scope>NUCLEOTIDE SEQUENCE</scope>
    <source>
        <strain evidence="3">L227-S17</strain>
        <plasmid evidence="3 5">unnamed1</plasmid>
    </source>
</reference>
<evidence type="ECO:0000313" key="4">
    <source>
        <dbReference type="Proteomes" id="UP000521676"/>
    </source>
</evidence>
<proteinExistence type="predicted"/>
<dbReference type="AlphaFoldDB" id="A0A8T7M478"/>
<dbReference type="EMBL" id="JACATZ010000001">
    <property type="protein sequence ID" value="NWJ46892.1"/>
    <property type="molecule type" value="Genomic_DNA"/>
</dbReference>
<protein>
    <submittedName>
        <fullName evidence="2">Uncharacterized protein</fullName>
    </submittedName>
</protein>
<reference evidence="2 4" key="1">
    <citation type="submission" date="2020-06" db="EMBL/GenBank/DDBJ databases">
        <title>Anoxygenic phototrophic Chloroflexota member uses a Type I reaction center.</title>
        <authorList>
            <person name="Tsuji J.M."/>
            <person name="Shaw N.A."/>
            <person name="Nagashima S."/>
            <person name="Venkiteswaran J."/>
            <person name="Schiff S.L."/>
            <person name="Hanada S."/>
            <person name="Tank M."/>
            <person name="Neufeld J.D."/>
        </authorList>
    </citation>
    <scope>NUCLEOTIDE SEQUENCE [LARGE SCALE GENOMIC DNA]</scope>
    <source>
        <strain evidence="2">L227-S17</strain>
    </source>
</reference>
<keyword evidence="5" id="KW-1185">Reference proteome</keyword>
<dbReference type="Proteomes" id="UP001431572">
    <property type="component" value="Plasmid unnamed1"/>
</dbReference>
<evidence type="ECO:0000313" key="5">
    <source>
        <dbReference type="Proteomes" id="UP001431572"/>
    </source>
</evidence>
<dbReference type="EMBL" id="CP128401">
    <property type="protein sequence ID" value="WJW70118.1"/>
    <property type="molecule type" value="Genomic_DNA"/>
</dbReference>
<keyword evidence="1" id="KW-0472">Membrane</keyword>
<feature type="transmembrane region" description="Helical" evidence="1">
    <location>
        <begin position="6"/>
        <end position="24"/>
    </location>
</feature>
<sequence>MEWVLANFFLIGFLIPGTLSYLYLTGFLKSQKCQVVEPTGNARELVASLSDRWLIKGSLAIMARELEDIKKGSKLAGQYGTASSITTHLTRCAADATTLVLGLAHRLKDLEGRQHAQLNLKNQLELENQKLLLLIATVHDWNRRIDSFIFSAGSNYLDFSKIEVTVQTKSLGRGGCPQKVSRSATNKFSPCFFMVER</sequence>
<keyword evidence="1" id="KW-1133">Transmembrane helix</keyword>
<evidence type="ECO:0000313" key="3">
    <source>
        <dbReference type="EMBL" id="WJW70118.1"/>
    </source>
</evidence>
<dbReference type="Proteomes" id="UP000521676">
    <property type="component" value="Unassembled WGS sequence"/>
</dbReference>
<dbReference type="RefSeq" id="WP_341472000.1">
    <property type="nucleotide sequence ID" value="NZ_CP128401.1"/>
</dbReference>
<accession>A0A8T7M478</accession>
<geneLocation type="plasmid" evidence="3 5">
    <name>unnamed1</name>
</geneLocation>
<evidence type="ECO:0000256" key="1">
    <source>
        <dbReference type="SAM" id="Phobius"/>
    </source>
</evidence>
<evidence type="ECO:0000313" key="2">
    <source>
        <dbReference type="EMBL" id="NWJ46892.1"/>
    </source>
</evidence>
<name>A0A8T7M478_9CHLR</name>